<dbReference type="PANTHER" id="PTHR11113:SF14">
    <property type="entry name" value="N-ACETYLGLUCOSAMINE-6-PHOSPHATE DEACETYLASE"/>
    <property type="match status" value="1"/>
</dbReference>
<dbReference type="FunFam" id="3.20.20.140:FF:000023">
    <property type="entry name" value="N-acetylglucosamine-6-phosphate deacetylase"/>
    <property type="match status" value="1"/>
</dbReference>
<dbReference type="CDD" id="cd00854">
    <property type="entry name" value="NagA"/>
    <property type="match status" value="1"/>
</dbReference>
<evidence type="ECO:0000256" key="8">
    <source>
        <dbReference type="PIRNR" id="PIRNR038994"/>
    </source>
</evidence>
<keyword evidence="5 8" id="KW-0378">Hydrolase</keyword>
<dbReference type="GO" id="GO:0008448">
    <property type="term" value="F:N-acetylglucosamine-6-phosphate deacetylase activity"/>
    <property type="evidence" value="ECO:0007669"/>
    <property type="project" value="UniProtKB-UniRule"/>
</dbReference>
<dbReference type="SUPFAM" id="SSF51338">
    <property type="entry name" value="Composite domain of metallo-dependent hydrolases"/>
    <property type="match status" value="1"/>
</dbReference>
<dbReference type="InterPro" id="IPR032466">
    <property type="entry name" value="Metal_Hydrolase"/>
</dbReference>
<feature type="binding site" evidence="10">
    <location>
        <begin position="230"/>
        <end position="231"/>
    </location>
    <ligand>
        <name>substrate</name>
    </ligand>
</feature>
<reference evidence="13" key="1">
    <citation type="submission" date="2015-12" db="EMBL/GenBank/DDBJ databases">
        <title>De novo transcriptome assembly of four potential Pierce s Disease insect vectors from Arizona vineyards.</title>
        <authorList>
            <person name="Tassone E.E."/>
        </authorList>
    </citation>
    <scope>NUCLEOTIDE SEQUENCE</scope>
</reference>
<feature type="binding site" evidence="11">
    <location>
        <position position="206"/>
    </location>
    <ligand>
        <name>Zn(2+)</name>
        <dbReference type="ChEBI" id="CHEBI:29105"/>
    </ligand>
</feature>
<keyword evidence="6 8" id="KW-0119">Carbohydrate metabolism</keyword>
<proteinExistence type="inferred from homology"/>
<dbReference type="GO" id="GO:0106279">
    <property type="term" value="P:negative regulation of UDP-N-acetylglucosamine biosynthetic process"/>
    <property type="evidence" value="ECO:0007669"/>
    <property type="project" value="UniProtKB-ARBA"/>
</dbReference>
<feature type="domain" description="Amidohydrolase-related" evidence="12">
    <location>
        <begin position="59"/>
        <end position="391"/>
    </location>
</feature>
<dbReference type="AlphaFoldDB" id="A0A1B6CLI3"/>
<dbReference type="NCBIfam" id="TIGR00221">
    <property type="entry name" value="nagA"/>
    <property type="match status" value="1"/>
</dbReference>
<evidence type="ECO:0000256" key="3">
    <source>
        <dbReference type="ARBA" id="ARBA00018029"/>
    </source>
</evidence>
<dbReference type="EMBL" id="GEDC01023157">
    <property type="protein sequence ID" value="JAS14141.1"/>
    <property type="molecule type" value="Transcribed_RNA"/>
</dbReference>
<dbReference type="Gene3D" id="3.20.20.140">
    <property type="entry name" value="Metal-dependent hydrolases"/>
    <property type="match status" value="1"/>
</dbReference>
<evidence type="ECO:0000259" key="12">
    <source>
        <dbReference type="Pfam" id="PF01979"/>
    </source>
</evidence>
<comment type="similarity">
    <text evidence="1 8">Belongs to the metallo-dependent hydrolases superfamily. NagA family.</text>
</comment>
<accession>A0A1B6CLI3</accession>
<evidence type="ECO:0000256" key="5">
    <source>
        <dbReference type="ARBA" id="ARBA00022801"/>
    </source>
</evidence>
<comment type="catalytic activity">
    <reaction evidence="7 8">
        <text>N-acetyl-D-glucosamine 6-phosphate + H2O = D-glucosamine 6-phosphate + acetate</text>
        <dbReference type="Rhea" id="RHEA:22936"/>
        <dbReference type="ChEBI" id="CHEBI:15377"/>
        <dbReference type="ChEBI" id="CHEBI:30089"/>
        <dbReference type="ChEBI" id="CHEBI:57513"/>
        <dbReference type="ChEBI" id="CHEBI:58725"/>
        <dbReference type="EC" id="3.5.1.25"/>
    </reaction>
</comment>
<dbReference type="SUPFAM" id="SSF51556">
    <property type="entry name" value="Metallo-dependent hydrolases"/>
    <property type="match status" value="1"/>
</dbReference>
<dbReference type="EC" id="3.5.1.25" evidence="2 8"/>
<evidence type="ECO:0000256" key="4">
    <source>
        <dbReference type="ARBA" id="ARBA00022723"/>
    </source>
</evidence>
<dbReference type="GO" id="GO:0046872">
    <property type="term" value="F:metal ion binding"/>
    <property type="evidence" value="ECO:0007669"/>
    <property type="project" value="UniProtKB-KW"/>
</dbReference>
<dbReference type="InterPro" id="IPR011059">
    <property type="entry name" value="Metal-dep_hydrolase_composite"/>
</dbReference>
<evidence type="ECO:0000256" key="1">
    <source>
        <dbReference type="ARBA" id="ARBA00010716"/>
    </source>
</evidence>
<evidence type="ECO:0000256" key="11">
    <source>
        <dbReference type="PIRSR" id="PIRSR038994-3"/>
    </source>
</evidence>
<evidence type="ECO:0000256" key="10">
    <source>
        <dbReference type="PIRSR" id="PIRSR038994-2"/>
    </source>
</evidence>
<evidence type="ECO:0000256" key="2">
    <source>
        <dbReference type="ARBA" id="ARBA00011899"/>
    </source>
</evidence>
<dbReference type="GO" id="GO:0019262">
    <property type="term" value="P:N-acetylneuraminate catabolic process"/>
    <property type="evidence" value="ECO:0007669"/>
    <property type="project" value="UniProtKB-ARBA"/>
</dbReference>
<feature type="binding site" evidence="10">
    <location>
        <position position="264"/>
    </location>
    <ligand>
        <name>substrate</name>
    </ligand>
</feature>
<feature type="binding site" evidence="11">
    <location>
        <position position="227"/>
    </location>
    <ligand>
        <name>Zn(2+)</name>
        <dbReference type="ChEBI" id="CHEBI:29105"/>
    </ligand>
</feature>
<sequence>MNHSSDEILQFINCTLLRNHKIIIDDLWVRNGKIINPEKLFFEEKCKASKKINCQGALISPGYIDVQINGGFGTDFSYNIDDTERGLSNVAKKILAHGVTSFCPTLVTSSSEVYKKVLPKIQKKAGGHGGAAVLGVHLEGPFISPDKKGAHNLNEIKDFTQGYKTVIDIYGSLENVAIITLAPELPNAMEVIGLLVKKGITVSLGHSTADIKIGEEGARNGATLITHLFNAMLPFHHRDPGLVGLLTTNNAPRLFYGIIADGIHTHPTALRIAHSAHPDGVVLVTDAISALGLPDGIQHLGQLSIEVKENKAFIAGTTTLCGSITSMDMCVRFFKHASSCSIVEALEAASLHPAQALGISNHKGTLNYGADADFILLGKELDVWSTWIAGECVYSDKSKPLPQIIQV</sequence>
<evidence type="ECO:0000313" key="13">
    <source>
        <dbReference type="EMBL" id="JAS14141.1"/>
    </source>
</evidence>
<dbReference type="Gene3D" id="2.30.40.10">
    <property type="entry name" value="Urease, subunit C, domain 1"/>
    <property type="match status" value="1"/>
</dbReference>
<dbReference type="InterPro" id="IPR003764">
    <property type="entry name" value="GlcNAc_6-P_deAcase"/>
</dbReference>
<keyword evidence="4 11" id="KW-0479">Metal-binding</keyword>
<evidence type="ECO:0000256" key="6">
    <source>
        <dbReference type="ARBA" id="ARBA00023277"/>
    </source>
</evidence>
<dbReference type="InterPro" id="IPR006680">
    <property type="entry name" value="Amidohydro-rel"/>
</dbReference>
<comment type="cofactor">
    <cofactor evidence="11">
        <name>a divalent metal cation</name>
        <dbReference type="ChEBI" id="CHEBI:60240"/>
    </cofactor>
    <text evidence="11">Binds 1 divalent metal cation per subunit.</text>
</comment>
<feature type="binding site" evidence="10">
    <location>
        <position position="150"/>
    </location>
    <ligand>
        <name>substrate</name>
    </ligand>
</feature>
<organism evidence="13">
    <name type="scientific">Clastoptera arizonana</name>
    <name type="common">Arizona spittle bug</name>
    <dbReference type="NCBI Taxonomy" id="38151"/>
    <lineage>
        <taxon>Eukaryota</taxon>
        <taxon>Metazoa</taxon>
        <taxon>Ecdysozoa</taxon>
        <taxon>Arthropoda</taxon>
        <taxon>Hexapoda</taxon>
        <taxon>Insecta</taxon>
        <taxon>Pterygota</taxon>
        <taxon>Neoptera</taxon>
        <taxon>Paraneoptera</taxon>
        <taxon>Hemiptera</taxon>
        <taxon>Auchenorrhyncha</taxon>
        <taxon>Cercopoidea</taxon>
        <taxon>Clastopteridae</taxon>
        <taxon>Clastoptera</taxon>
    </lineage>
</organism>
<gene>
    <name evidence="13" type="ORF">g.9767</name>
</gene>
<feature type="binding site" evidence="10">
    <location>
        <begin position="320"/>
        <end position="322"/>
    </location>
    <ligand>
        <name>substrate</name>
    </ligand>
</feature>
<dbReference type="GO" id="GO:0006046">
    <property type="term" value="P:N-acetylglucosamine catabolic process"/>
    <property type="evidence" value="ECO:0007669"/>
    <property type="project" value="TreeGrafter"/>
</dbReference>
<feature type="binding site" evidence="10">
    <location>
        <position position="238"/>
    </location>
    <ligand>
        <name>substrate</name>
    </ligand>
</feature>
<evidence type="ECO:0000256" key="9">
    <source>
        <dbReference type="PIRSR" id="PIRSR038994-1"/>
    </source>
</evidence>
<protein>
    <recommendedName>
        <fullName evidence="3 8">N-acetylglucosamine-6-phosphate deacetylase</fullName>
        <ecNumber evidence="2 8">3.5.1.25</ecNumber>
    </recommendedName>
</protein>
<feature type="binding site" evidence="11">
    <location>
        <position position="139"/>
    </location>
    <ligand>
        <name>Zn(2+)</name>
        <dbReference type="ChEBI" id="CHEBI:29105"/>
    </ligand>
</feature>
<dbReference type="PIRSF" id="PIRSF038994">
    <property type="entry name" value="NagA"/>
    <property type="match status" value="1"/>
</dbReference>
<evidence type="ECO:0000256" key="7">
    <source>
        <dbReference type="ARBA" id="ARBA00047647"/>
    </source>
</evidence>
<feature type="active site" description="Proton donor/acceptor" evidence="9">
    <location>
        <position position="286"/>
    </location>
</feature>
<name>A0A1B6CLI3_9HEMI</name>
<dbReference type="Pfam" id="PF01979">
    <property type="entry name" value="Amidohydro_1"/>
    <property type="match status" value="1"/>
</dbReference>
<dbReference type="PANTHER" id="PTHR11113">
    <property type="entry name" value="N-ACETYLGLUCOSAMINE-6-PHOSPHATE DEACETYLASE"/>
    <property type="match status" value="1"/>
</dbReference>